<comment type="cofactor">
    <cofactor evidence="1">
        <name>pyridoxal 5'-phosphate</name>
        <dbReference type="ChEBI" id="CHEBI:597326"/>
    </cofactor>
</comment>
<dbReference type="InterPro" id="IPR051798">
    <property type="entry name" value="Class-II_PLP-Dep_Aminotrans"/>
</dbReference>
<gene>
    <name evidence="7" type="ORF">FHX47_001927</name>
</gene>
<dbReference type="CDD" id="cd00609">
    <property type="entry name" value="AAT_like"/>
    <property type="match status" value="1"/>
</dbReference>
<dbReference type="PANTHER" id="PTHR43525:SF2">
    <property type="entry name" value="CYSTATHIONINE BETA-LYASE-RELATED"/>
    <property type="match status" value="1"/>
</dbReference>
<evidence type="ECO:0000256" key="3">
    <source>
        <dbReference type="ARBA" id="ARBA00022898"/>
    </source>
</evidence>
<evidence type="ECO:0000256" key="2">
    <source>
        <dbReference type="ARBA" id="ARBA00012224"/>
    </source>
</evidence>
<dbReference type="RefSeq" id="WP_183358710.1">
    <property type="nucleotide sequence ID" value="NZ_BAABKR010000001.1"/>
</dbReference>
<keyword evidence="8" id="KW-1185">Reference proteome</keyword>
<proteinExistence type="inferred from homology"/>
<dbReference type="GO" id="GO:0047804">
    <property type="term" value="F:cysteine-S-conjugate beta-lyase activity"/>
    <property type="evidence" value="ECO:0007669"/>
    <property type="project" value="UniProtKB-EC"/>
</dbReference>
<comment type="similarity">
    <text evidence="5">Belongs to the class-II pyridoxal-phosphate-dependent aminotransferase family. MalY/PatB cystathionine beta-lyase subfamily.</text>
</comment>
<dbReference type="EMBL" id="JACIBT010000013">
    <property type="protein sequence ID" value="MBB3668297.1"/>
    <property type="molecule type" value="Genomic_DNA"/>
</dbReference>
<accession>A0A7W5XL28</accession>
<dbReference type="EC" id="4.4.1.13" evidence="2"/>
<comment type="caution">
    <text evidence="7">The sequence shown here is derived from an EMBL/GenBank/DDBJ whole genome shotgun (WGS) entry which is preliminary data.</text>
</comment>
<evidence type="ECO:0000256" key="1">
    <source>
        <dbReference type="ARBA" id="ARBA00001933"/>
    </source>
</evidence>
<dbReference type="AlphaFoldDB" id="A0A7W5XL28"/>
<protein>
    <recommendedName>
        <fullName evidence="2">cysteine-S-conjugate beta-lyase</fullName>
        <ecNumber evidence="2">4.4.1.13</ecNumber>
    </recommendedName>
</protein>
<keyword evidence="4 7" id="KW-0456">Lyase</keyword>
<name>A0A7W5XL28_9MICC</name>
<evidence type="ECO:0000259" key="6">
    <source>
        <dbReference type="Pfam" id="PF00155"/>
    </source>
</evidence>
<dbReference type="Gene3D" id="3.40.640.10">
    <property type="entry name" value="Type I PLP-dependent aspartate aminotransferase-like (Major domain)"/>
    <property type="match status" value="1"/>
</dbReference>
<feature type="domain" description="Aminotransferase class I/classII large" evidence="6">
    <location>
        <begin position="96"/>
        <end position="387"/>
    </location>
</feature>
<dbReference type="InterPro" id="IPR015421">
    <property type="entry name" value="PyrdxlP-dep_Trfase_major"/>
</dbReference>
<evidence type="ECO:0000256" key="5">
    <source>
        <dbReference type="ARBA" id="ARBA00037974"/>
    </source>
</evidence>
<dbReference type="InterPro" id="IPR015422">
    <property type="entry name" value="PyrdxlP-dep_Trfase_small"/>
</dbReference>
<reference evidence="7 8" key="1">
    <citation type="submission" date="2020-08" db="EMBL/GenBank/DDBJ databases">
        <title>Sequencing the genomes of 1000 actinobacteria strains.</title>
        <authorList>
            <person name="Klenk H.-P."/>
        </authorList>
    </citation>
    <scope>NUCLEOTIDE SEQUENCE [LARGE SCALE GENOMIC DNA]</scope>
    <source>
        <strain evidence="7 8">DSM 28238</strain>
    </source>
</reference>
<dbReference type="InterPro" id="IPR015424">
    <property type="entry name" value="PyrdxlP-dep_Trfase"/>
</dbReference>
<evidence type="ECO:0000313" key="8">
    <source>
        <dbReference type="Proteomes" id="UP000547528"/>
    </source>
</evidence>
<sequence>MDTTQNPLEALSLEQLRQRTSAKWQAFGADALPLWVAEMDVPLAEPVAETLRGVIERGDTGYPQTQPYIEAFAAFAERRWGWHPRREQIRAVPDVMNGMVEAIKIVGELADTVIVSSPVYPPFYMYPVSANRRVVEAPLGEDGRLDFDMLEEAFNLRTMGGSAAYLLANPHNPTGTAHTRRELEKLAALAERFGIRVVSDEIHAPLTHDGHTFTSYVSVDPRGYAVTSASKTFNLAGLKAGVLIAGEDAVSELDQLPPEVAHGPSHVGVLAHTAALNEGDAWLNALLAGLESNRQLLGSLLKKHLPEVRWHMPDATYLAWLDFSAYGFDDDEPTPGVETPIYGPAARLLKDADVALTPGHPFGQGGQGRARLNFATSQAIITEAVERMGAALEG</sequence>
<dbReference type="Gene3D" id="3.90.1150.10">
    <property type="entry name" value="Aspartate Aminotransferase, domain 1"/>
    <property type="match status" value="1"/>
</dbReference>
<dbReference type="InterPro" id="IPR004839">
    <property type="entry name" value="Aminotransferase_I/II_large"/>
</dbReference>
<evidence type="ECO:0000256" key="4">
    <source>
        <dbReference type="ARBA" id="ARBA00023239"/>
    </source>
</evidence>
<dbReference type="GO" id="GO:0030170">
    <property type="term" value="F:pyridoxal phosphate binding"/>
    <property type="evidence" value="ECO:0007669"/>
    <property type="project" value="InterPro"/>
</dbReference>
<evidence type="ECO:0000313" key="7">
    <source>
        <dbReference type="EMBL" id="MBB3668297.1"/>
    </source>
</evidence>
<dbReference type="PANTHER" id="PTHR43525">
    <property type="entry name" value="PROTEIN MALY"/>
    <property type="match status" value="1"/>
</dbReference>
<organism evidence="7 8">
    <name type="scientific">Garicola koreensis</name>
    <dbReference type="NCBI Taxonomy" id="1262554"/>
    <lineage>
        <taxon>Bacteria</taxon>
        <taxon>Bacillati</taxon>
        <taxon>Actinomycetota</taxon>
        <taxon>Actinomycetes</taxon>
        <taxon>Micrococcales</taxon>
        <taxon>Micrococcaceae</taxon>
        <taxon>Garicola</taxon>
    </lineage>
</organism>
<keyword evidence="3" id="KW-0663">Pyridoxal phosphate</keyword>
<dbReference type="Proteomes" id="UP000547528">
    <property type="component" value="Unassembled WGS sequence"/>
</dbReference>
<dbReference type="SUPFAM" id="SSF53383">
    <property type="entry name" value="PLP-dependent transferases"/>
    <property type="match status" value="1"/>
</dbReference>
<dbReference type="Pfam" id="PF00155">
    <property type="entry name" value="Aminotran_1_2"/>
    <property type="match status" value="1"/>
</dbReference>